<name>A0A9D2NT35_9FIRM</name>
<dbReference type="Proteomes" id="UP000823896">
    <property type="component" value="Unassembled WGS sequence"/>
</dbReference>
<reference evidence="1" key="1">
    <citation type="journal article" date="2021" name="PeerJ">
        <title>Extensive microbial diversity within the chicken gut microbiome revealed by metagenomics and culture.</title>
        <authorList>
            <person name="Gilroy R."/>
            <person name="Ravi A."/>
            <person name="Getino M."/>
            <person name="Pursley I."/>
            <person name="Horton D.L."/>
            <person name="Alikhan N.F."/>
            <person name="Baker D."/>
            <person name="Gharbi K."/>
            <person name="Hall N."/>
            <person name="Watson M."/>
            <person name="Adriaenssens E.M."/>
            <person name="Foster-Nyarko E."/>
            <person name="Jarju S."/>
            <person name="Secka A."/>
            <person name="Antonio M."/>
            <person name="Oren A."/>
            <person name="Chaudhuri R.R."/>
            <person name="La Ragione R."/>
            <person name="Hildebrand F."/>
            <person name="Pallen M.J."/>
        </authorList>
    </citation>
    <scope>NUCLEOTIDE SEQUENCE</scope>
    <source>
        <strain evidence="1">CHK187-11901</strain>
    </source>
</reference>
<evidence type="ECO:0000313" key="1">
    <source>
        <dbReference type="EMBL" id="HJC36860.1"/>
    </source>
</evidence>
<sequence>MNCNRNNCGCASRGQHIRINQCTHTSMSQGPCCCRPQQCCQCCRRCCCHSEMPCQPSIDYGCLRRAERDFERRVARCLGISPFAADEDNVSESSRYGRYRSAYEDAEDKQ</sequence>
<comment type="caution">
    <text evidence="1">The sequence shown here is derived from an EMBL/GenBank/DDBJ whole genome shotgun (WGS) entry which is preliminary data.</text>
</comment>
<reference evidence="1" key="2">
    <citation type="submission" date="2021-04" db="EMBL/GenBank/DDBJ databases">
        <authorList>
            <person name="Gilroy R."/>
        </authorList>
    </citation>
    <scope>NUCLEOTIDE SEQUENCE</scope>
    <source>
        <strain evidence="1">CHK187-11901</strain>
    </source>
</reference>
<proteinExistence type="predicted"/>
<gene>
    <name evidence="1" type="ORF">H9702_06985</name>
</gene>
<organism evidence="1 2">
    <name type="scientific">Candidatus Merdibacter merdavium</name>
    <dbReference type="NCBI Taxonomy" id="2838692"/>
    <lineage>
        <taxon>Bacteria</taxon>
        <taxon>Bacillati</taxon>
        <taxon>Bacillota</taxon>
        <taxon>Erysipelotrichia</taxon>
        <taxon>Erysipelotrichales</taxon>
        <taxon>Erysipelotrichaceae</taxon>
        <taxon>Merdibacter</taxon>
    </lineage>
</organism>
<dbReference type="AlphaFoldDB" id="A0A9D2NT35"/>
<protein>
    <submittedName>
        <fullName evidence="1">Uncharacterized protein</fullName>
    </submittedName>
</protein>
<evidence type="ECO:0000313" key="2">
    <source>
        <dbReference type="Proteomes" id="UP000823896"/>
    </source>
</evidence>
<accession>A0A9D2NT35</accession>
<dbReference type="EMBL" id="DWWM01000044">
    <property type="protein sequence ID" value="HJC36860.1"/>
    <property type="molecule type" value="Genomic_DNA"/>
</dbReference>